<dbReference type="OrthoDB" id="1676127at2"/>
<protein>
    <recommendedName>
        <fullName evidence="2">S-layer protein SbsC C-terminal domain-containing protein</fullName>
    </recommendedName>
</protein>
<proteinExistence type="predicted"/>
<dbReference type="Proteomes" id="UP000184536">
    <property type="component" value="Unassembled WGS sequence"/>
</dbReference>
<reference evidence="4" key="1">
    <citation type="submission" date="2016-11" db="EMBL/GenBank/DDBJ databases">
        <authorList>
            <person name="Varghese N."/>
            <person name="Submissions S."/>
        </authorList>
    </citation>
    <scope>NUCLEOTIDE SEQUENCE [LARGE SCALE GENOMIC DNA]</scope>
    <source>
        <strain evidence="4">DSM 17957</strain>
    </source>
</reference>
<feature type="domain" description="S-layer protein SbsC C-terminal" evidence="2">
    <location>
        <begin position="593"/>
        <end position="680"/>
    </location>
</feature>
<feature type="signal peptide" evidence="1">
    <location>
        <begin position="1"/>
        <end position="27"/>
    </location>
</feature>
<evidence type="ECO:0000259" key="2">
    <source>
        <dbReference type="Pfam" id="PF18316"/>
    </source>
</evidence>
<keyword evidence="4" id="KW-1185">Reference proteome</keyword>
<evidence type="ECO:0000256" key="1">
    <source>
        <dbReference type="SAM" id="SignalP"/>
    </source>
</evidence>
<feature type="domain" description="S-layer protein SbsC C-terminal" evidence="2">
    <location>
        <begin position="701"/>
        <end position="781"/>
    </location>
</feature>
<sequence>MSKKMKPILAFLLILIMVFSSLTATWAAPGDIIHTGLKKIYKSGNETHQNALLQDIRQGADINLFFKEDENGQYYNIVAKEQAELAAVVNLLHANQIPLTSTAIQEYVKSHESEVANAEAAAFAALERSSIDTSEYLEQGTVPKAMLLVSPTHYGTPEAGSQPGSTRLTTGTLPSGATKWRVKIADAAISAPDLDSTLTGFADYTSGSDIQISPDQFVILLAANSSDHIKGYANIPIAADQIKGPPQPAQTLTVGTLEKGSLTAGTVKISDLPDASIIPEASQWRIKVQDMPFTGIPSYNTSLSGTQVYGSEEVILLNETSLHPISPSFTKYMVLLATDQKGAIKGYRYFTITPESVSPAPVQLMINTNYQNPGAGTSDGTTKLTGLHKGISPAPAMAEATQWRVKVQSTPFEVPARDSILSGPLAQTDITSAVIDNIPITPGHSLLLAATDTTGAVKGYRLFNNLSVDQIRGQTAPQLQLTVNYSFPEAGTLSGTTRITTLKFDGISGNPVNWRYKAGTGLTAPILDSVISGVNSYVTGNNISIAGNQDLLLLATDAGGKVKAYQLFTAGTFPIRQPAAVELQQTTHYSLPVKGSAVNTTKIDLLTKGLSPTYPLSEVTQWSYKVQSEPFIAPEMNSTLAGTTGYTAGSDIPAQPNQYLLILATDNDGKIKAYKSFLLNTDQVRAAKVPELLDINYTIPEPGTQSGTTRIATLTLTGLSGVTGWRCKVQQDPFITQDIPELNTTVAGVVSYSAGANIPVSAGQSMMLIAVDGSGRAKAYKFFNNVTASQIKPPDAVQLTQTTHYSLPQPGSAAGTTKLSVLSFGNPPIAGAAKWHVKVLSQSPGVLALDSTLEGIDGTTPVYSPGANISAAVGQRLLLLATDAEGKIKAYKEFVLDSSHIQGSPAPLLNTPPLINYENQAGSGPGTTKFINLQFYGLTGATQWRIKVQNTEFAVPTVDSTLTGTSLYTSGADIGVLSNQYLILLATDSSGKIKGYASFSGSELQIKAYAPTLSFTASPGTALDTTQLSGPGLPGGAAKWQILLLGQPFATPAFDEVLTQTPALSDYTLGTDLSAAPGQYLVLLATDSQNKIKGFGMLQLEDHHLKNTSAVLSLPNQGGEEVAESSILLGGITLEITLGDNAAWASDIRTNPTKRNALFDGFQAASEAAQWTKVVQALKADGQGSIFRTDNQKVTIYLPQTSGYDIATEQRITLTVPAIALTGGQRPVTAAGGIVIKPTISAALSGTALQPPLVESDIRSGGKTLVVDLADGNWVGNVATDSTLRNAVFDGLQVVGTENLAQWAKVVTELKNTGALVRTSGTRITITLPPVADYALNYVKQTIRLVIPKEAVEGAQGDIIAGPTFTVLPDTLQVSAAAAVDSIFMTAPAQKTPRSDQNYWLLTVDRGTLKETITLSDLVISGLPQGITAAATKIGSQQIRITLSGTAASAIANPLTPTVRIKGSAVTEPGSMDSGEIPLKLEPGSSLLEDLKNVKINVVERKLTDTTAQMEYSVNSTTGLNGTWFSCGSPATENVDFAAGKVFVREKLQPGVYWETAALSHSAAPAVAIEFTPEPGKIKLAGATTAMEYSLDGGTVWSTVTEAIANKTQAIDVSSAGSDLRVRVKATINALPSLATAKLNGIHLGSVTFNVAAGKILGTTAEMQYSLNSTNGMDGSWISCSAPDTNVSFVQGMLFIREKSKVNNVRYLGEIHQDSAPSTTSFEYHVANGTITIPAMDSSVEYRIGTGSWTPLISGTTTGGISFAPGPLEFRYRATNNTLPSPASQKAVIPAPGSAPAVAVDDVDAVLTKLNPSDNLEYRIGTGSWISWPLGEASVSFPAGVTNISVRKIATETLLPSQAASFTFVPKLDLTGTGINVAAGQLTGTTTAMEYSLDSTNGTNGTWVACTSPNTSVNFIEGKVYVREKTKPRNYHFVGEVGRSAAPNTDLLNQISYHVAKGTISIPLALKNMLQYRIGGVWRDLDATTADPDAPAKLMATAIPFQPGKVEFRARATAVMLPSLAVSPSPAVEIPAVPAAPALSFNDVTYAITGLTEQYEYKINNGPWIPGSIISEFSGTDKVSIRKGATATTLAGLEQLISFTPNLNLYTVGINAAASQITNTTTAMEYSLNSTDGINGTWTACTAGNTTVANLSGIVHVREKAKPKNYRRVTEAAIQKRPPLNDTEKTYISYHVAEGTITVNNALVGDLQYRSGTGAWTQLSDGNITPGVQFQQGDLLFRRKANIDELASDPVSIAIIPAPAAAPDLLFNDLANTITGLDASYEYKIGTGIWISGPVDGGFTGNKTVAVRRKAAQLTLPSLEQIITFTDNLDLTSVGLNIASNQITGTTAGMEYSLNSSDGINGTWTTCSNTNTNVTFIPGKVFIREKAYPSNNRQVAVIGMPAAGPSIGAGFEYDAAFGTITVPDSLKNRLQYRFGDGSWTNLGTERTTAGIAFVPGKLYLRYKADAVTLPSLSTEWITILAPASAPSLAFNDVTNEIAWIAPSEYEYKIGTGPWTPAEVPGDFSGTKTVQVRRRATQTTLPSLIQTINFTANLDLSPLWVDTSLRKINGTTTAMEYSINSTNGTDGDWVACGNTATNLPEAYINQAVYVRAKTQPANFRLVHPVTP</sequence>
<dbReference type="InterPro" id="IPR040751">
    <property type="entry name" value="SbsC_C"/>
</dbReference>
<dbReference type="RefSeq" id="WP_110941791.1">
    <property type="nucleotide sequence ID" value="NZ_FQZV01000037.1"/>
</dbReference>
<gene>
    <name evidence="3" type="ORF">SAMN02745975_02703</name>
</gene>
<feature type="domain" description="S-layer protein SbsC C-terminal" evidence="2">
    <location>
        <begin position="1019"/>
        <end position="1101"/>
    </location>
</feature>
<evidence type="ECO:0000313" key="4">
    <source>
        <dbReference type="Proteomes" id="UP000184536"/>
    </source>
</evidence>
<dbReference type="Pfam" id="PF18316">
    <property type="entry name" value="S-l_SbsC_C"/>
    <property type="match status" value="8"/>
</dbReference>
<feature type="chain" id="PRO_5012793742" description="S-layer protein SbsC C-terminal domain-containing protein" evidence="1">
    <location>
        <begin position="28"/>
        <end position="2626"/>
    </location>
</feature>
<keyword evidence="1" id="KW-0732">Signal</keyword>
<feature type="domain" description="S-layer protein SbsC C-terminal" evidence="2">
    <location>
        <begin position="375"/>
        <end position="461"/>
    </location>
</feature>
<feature type="domain" description="S-layer protein SbsC C-terminal" evidence="2">
    <location>
        <begin position="158"/>
        <end position="240"/>
    </location>
</feature>
<feature type="domain" description="S-layer protein SbsC C-terminal" evidence="2">
    <location>
        <begin position="490"/>
        <end position="567"/>
    </location>
</feature>
<feature type="domain" description="S-layer protein SbsC C-terminal" evidence="2">
    <location>
        <begin position="809"/>
        <end position="898"/>
    </location>
</feature>
<dbReference type="STRING" id="1121919.SAMN02745975_02703"/>
<feature type="domain" description="S-layer protein SbsC C-terminal" evidence="2">
    <location>
        <begin position="921"/>
        <end position="998"/>
    </location>
</feature>
<dbReference type="EMBL" id="FQZV01000037">
    <property type="protein sequence ID" value="SHJ71664.1"/>
    <property type="molecule type" value="Genomic_DNA"/>
</dbReference>
<accession>A0A1M6LKD5</accession>
<name>A0A1M6LKD5_9FIRM</name>
<organism evidence="3 4">
    <name type="scientific">Geosporobacter subterraneus DSM 17957</name>
    <dbReference type="NCBI Taxonomy" id="1121919"/>
    <lineage>
        <taxon>Bacteria</taxon>
        <taxon>Bacillati</taxon>
        <taxon>Bacillota</taxon>
        <taxon>Clostridia</taxon>
        <taxon>Peptostreptococcales</taxon>
        <taxon>Thermotaleaceae</taxon>
        <taxon>Geosporobacter</taxon>
    </lineage>
</organism>
<evidence type="ECO:0000313" key="3">
    <source>
        <dbReference type="EMBL" id="SHJ71664.1"/>
    </source>
</evidence>